<dbReference type="PANTHER" id="PTHR44068:SF11">
    <property type="entry name" value="GERANYL DIPHOSPHATE 2-C-METHYLTRANSFERASE"/>
    <property type="match status" value="1"/>
</dbReference>
<dbReference type="RefSeq" id="WP_079535957.1">
    <property type="nucleotide sequence ID" value="NZ_LT670844.1"/>
</dbReference>
<keyword evidence="1" id="KW-1133">Transmembrane helix</keyword>
<dbReference type="EMBL" id="LT670844">
    <property type="protein sequence ID" value="SHJ22598.1"/>
    <property type="molecule type" value="Genomic_DNA"/>
</dbReference>
<dbReference type="Pfam" id="PF13649">
    <property type="entry name" value="Methyltransf_25"/>
    <property type="match status" value="1"/>
</dbReference>
<dbReference type="Gene3D" id="3.40.50.150">
    <property type="entry name" value="Vaccinia Virus protein VP39"/>
    <property type="match status" value="1"/>
</dbReference>
<sequence>MDIVLTFQLVVAIVIALFVAYNVFHYVLFLLVTQPKDASKIGHELNQFEQRQLIEWTPQPSDFLQHDDEKRTYDDVFGTYRDEQANYSTCVFPRVAFSRTYEAEYVLLKPKDGMRLLDLGCGSGAAAYYLASRRDIEIVCVTNSSVQADICRRKFAELRGRGQVIITDFDSLDLPNESFDAIYALESIGYTKNLDAWLERCWRMLKPGGSLLIRSPGSLDHCRRKEDYLSVTVFFDNWRYNFVGANLLVYKMRRLGFNPIRYRRLPFWAWGLTWNFIQHLVLWKYRLKMRTFVELERIIWRTSKVFVFGNPYNTVLATKPKAASCSRQTVASSEGLGGVAETDR</sequence>
<dbReference type="AlphaFoldDB" id="A0A1M6HK98"/>
<reference evidence="3 4" key="1">
    <citation type="submission" date="2016-11" db="EMBL/GenBank/DDBJ databases">
        <authorList>
            <person name="Jaros S."/>
            <person name="Januszkiewicz K."/>
            <person name="Wedrychowicz H."/>
        </authorList>
    </citation>
    <scope>NUCLEOTIDE SEQUENCE [LARGE SCALE GENOMIC DNA]</scope>
    <source>
        <strain evidence="3 4">GAS499</strain>
    </source>
</reference>
<keyword evidence="1" id="KW-0812">Transmembrane</keyword>
<dbReference type="InterPro" id="IPR029063">
    <property type="entry name" value="SAM-dependent_MTases_sf"/>
</dbReference>
<feature type="domain" description="Methyltransferase" evidence="2">
    <location>
        <begin position="117"/>
        <end position="209"/>
    </location>
</feature>
<dbReference type="InterPro" id="IPR050447">
    <property type="entry name" value="Erg6_SMT_methyltransf"/>
</dbReference>
<name>A0A1M6HK98_9BRAD</name>
<proteinExistence type="predicted"/>
<keyword evidence="1" id="KW-0472">Membrane</keyword>
<dbReference type="Proteomes" id="UP000189935">
    <property type="component" value="Chromosome I"/>
</dbReference>
<evidence type="ECO:0000259" key="2">
    <source>
        <dbReference type="Pfam" id="PF13649"/>
    </source>
</evidence>
<dbReference type="OrthoDB" id="8153637at2"/>
<dbReference type="InterPro" id="IPR041698">
    <property type="entry name" value="Methyltransf_25"/>
</dbReference>
<feature type="transmembrane region" description="Helical" evidence="1">
    <location>
        <begin position="6"/>
        <end position="32"/>
    </location>
</feature>
<protein>
    <submittedName>
        <fullName evidence="3">Mycolic acid cyclopropane synthetase</fullName>
    </submittedName>
</protein>
<dbReference type="PANTHER" id="PTHR44068">
    <property type="entry name" value="ZGC:194242"/>
    <property type="match status" value="1"/>
</dbReference>
<dbReference type="SUPFAM" id="SSF53335">
    <property type="entry name" value="S-adenosyl-L-methionine-dependent methyltransferases"/>
    <property type="match status" value="1"/>
</dbReference>
<evidence type="ECO:0000313" key="4">
    <source>
        <dbReference type="Proteomes" id="UP000189935"/>
    </source>
</evidence>
<accession>A0A1M6HK98</accession>
<organism evidence="3 4">
    <name type="scientific">Bradyrhizobium lablabi</name>
    <dbReference type="NCBI Taxonomy" id="722472"/>
    <lineage>
        <taxon>Bacteria</taxon>
        <taxon>Pseudomonadati</taxon>
        <taxon>Pseudomonadota</taxon>
        <taxon>Alphaproteobacteria</taxon>
        <taxon>Hyphomicrobiales</taxon>
        <taxon>Nitrobacteraceae</taxon>
        <taxon>Bradyrhizobium</taxon>
    </lineage>
</organism>
<evidence type="ECO:0000256" key="1">
    <source>
        <dbReference type="SAM" id="Phobius"/>
    </source>
</evidence>
<dbReference type="CDD" id="cd02440">
    <property type="entry name" value="AdoMet_MTases"/>
    <property type="match status" value="1"/>
</dbReference>
<evidence type="ECO:0000313" key="3">
    <source>
        <dbReference type="EMBL" id="SHJ22598.1"/>
    </source>
</evidence>
<gene>
    <name evidence="3" type="ORF">SAMN05444159_0029</name>
</gene>